<dbReference type="InterPro" id="IPR002416">
    <property type="entry name" value="T2SS_protein-GspH"/>
</dbReference>
<keyword evidence="5 6" id="KW-0472">Membrane</keyword>
<dbReference type="PANTHER" id="PTHR30093">
    <property type="entry name" value="GENERAL SECRETION PATHWAY PROTEIN G"/>
    <property type="match status" value="1"/>
</dbReference>
<protein>
    <submittedName>
        <fullName evidence="7">Prepilin-type N-terminal cleavage/methylation domain-containing protein</fullName>
    </submittedName>
</protein>
<evidence type="ECO:0000256" key="1">
    <source>
        <dbReference type="ARBA" id="ARBA00004167"/>
    </source>
</evidence>
<keyword evidence="4 6" id="KW-1133">Transmembrane helix</keyword>
<dbReference type="PANTHER" id="PTHR30093:SF44">
    <property type="entry name" value="TYPE II SECRETION SYSTEM CORE PROTEIN G"/>
    <property type="match status" value="1"/>
</dbReference>
<organism evidence="7 8">
    <name type="scientific">Kitasatospora viridis</name>
    <dbReference type="NCBI Taxonomy" id="281105"/>
    <lineage>
        <taxon>Bacteria</taxon>
        <taxon>Bacillati</taxon>
        <taxon>Actinomycetota</taxon>
        <taxon>Actinomycetes</taxon>
        <taxon>Kitasatosporales</taxon>
        <taxon>Streptomycetaceae</taxon>
        <taxon>Kitasatospora</taxon>
    </lineage>
</organism>
<dbReference type="InterPro" id="IPR012902">
    <property type="entry name" value="N_methyl_site"/>
</dbReference>
<keyword evidence="3 6" id="KW-0812">Transmembrane</keyword>
<dbReference type="PROSITE" id="PS00409">
    <property type="entry name" value="PROKAR_NTER_METHYL"/>
    <property type="match status" value="1"/>
</dbReference>
<dbReference type="GO" id="GO:0016020">
    <property type="term" value="C:membrane"/>
    <property type="evidence" value="ECO:0007669"/>
    <property type="project" value="UniProtKB-SubCell"/>
</dbReference>
<proteinExistence type="predicted"/>
<dbReference type="NCBIfam" id="TIGR02532">
    <property type="entry name" value="IV_pilin_GFxxxE"/>
    <property type="match status" value="1"/>
</dbReference>
<evidence type="ECO:0000313" key="7">
    <source>
        <dbReference type="EMBL" id="TWF71845.1"/>
    </source>
</evidence>
<comment type="caution">
    <text evidence="7">The sequence shown here is derived from an EMBL/GenBank/DDBJ whole genome shotgun (WGS) entry which is preliminary data.</text>
</comment>
<evidence type="ECO:0000256" key="5">
    <source>
        <dbReference type="ARBA" id="ARBA00023136"/>
    </source>
</evidence>
<evidence type="ECO:0000313" key="8">
    <source>
        <dbReference type="Proteomes" id="UP000317940"/>
    </source>
</evidence>
<reference evidence="7 8" key="1">
    <citation type="submission" date="2019-06" db="EMBL/GenBank/DDBJ databases">
        <title>Sequencing the genomes of 1000 actinobacteria strains.</title>
        <authorList>
            <person name="Klenk H.-P."/>
        </authorList>
    </citation>
    <scope>NUCLEOTIDE SEQUENCE [LARGE SCALE GENOMIC DNA]</scope>
    <source>
        <strain evidence="7 8">DSM 44826</strain>
    </source>
</reference>
<dbReference type="PRINTS" id="PR00885">
    <property type="entry name" value="BCTERIALGSPH"/>
</dbReference>
<evidence type="ECO:0000256" key="2">
    <source>
        <dbReference type="ARBA" id="ARBA00022481"/>
    </source>
</evidence>
<dbReference type="GO" id="GO:0015627">
    <property type="term" value="C:type II protein secretion system complex"/>
    <property type="evidence" value="ECO:0007669"/>
    <property type="project" value="InterPro"/>
</dbReference>
<feature type="transmembrane region" description="Helical" evidence="6">
    <location>
        <begin position="21"/>
        <end position="45"/>
    </location>
</feature>
<evidence type="ECO:0000256" key="3">
    <source>
        <dbReference type="ARBA" id="ARBA00022692"/>
    </source>
</evidence>
<dbReference type="Gene3D" id="3.30.700.10">
    <property type="entry name" value="Glycoprotein, Type 4 Pilin"/>
    <property type="match status" value="1"/>
</dbReference>
<accession>A0A561SAM0</accession>
<dbReference type="EMBL" id="VIWT01000007">
    <property type="protein sequence ID" value="TWF71845.1"/>
    <property type="molecule type" value="Genomic_DNA"/>
</dbReference>
<keyword evidence="2" id="KW-0488">Methylation</keyword>
<sequence length="126" mass="13208">MFTNLQGTLRRRMRARNGTAEAGFTLVELLVVVVILGILSAIVVFSVRGINDKGQSAACKTDKATIQTAEEAYFANGHSTYATMAELVSGGFLSTASTWYDANPSGTTYAITPTTPPAGSPANPCS</sequence>
<dbReference type="SUPFAM" id="SSF54523">
    <property type="entry name" value="Pili subunits"/>
    <property type="match status" value="1"/>
</dbReference>
<keyword evidence="8" id="KW-1185">Reference proteome</keyword>
<dbReference type="OrthoDB" id="4248659at2"/>
<evidence type="ECO:0000256" key="6">
    <source>
        <dbReference type="SAM" id="Phobius"/>
    </source>
</evidence>
<dbReference type="GO" id="GO:0015628">
    <property type="term" value="P:protein secretion by the type II secretion system"/>
    <property type="evidence" value="ECO:0007669"/>
    <property type="project" value="InterPro"/>
</dbReference>
<gene>
    <name evidence="7" type="ORF">FHX73_1742</name>
</gene>
<dbReference type="InterPro" id="IPR045584">
    <property type="entry name" value="Pilin-like"/>
</dbReference>
<comment type="subcellular location">
    <subcellularLocation>
        <location evidence="1">Membrane</location>
        <topology evidence="1">Single-pass membrane protein</topology>
    </subcellularLocation>
</comment>
<evidence type="ECO:0000256" key="4">
    <source>
        <dbReference type="ARBA" id="ARBA00022989"/>
    </source>
</evidence>
<dbReference type="AlphaFoldDB" id="A0A561SAM0"/>
<name>A0A561SAM0_9ACTN</name>
<dbReference type="Proteomes" id="UP000317940">
    <property type="component" value="Unassembled WGS sequence"/>
</dbReference>
<dbReference type="Pfam" id="PF07963">
    <property type="entry name" value="N_methyl"/>
    <property type="match status" value="1"/>
</dbReference>